<feature type="domain" description="Peptidase S74" evidence="7">
    <location>
        <begin position="2254"/>
        <end position="2298"/>
    </location>
</feature>
<accession>A0A6C0CNS7</accession>
<dbReference type="SUPFAM" id="SSF50965">
    <property type="entry name" value="Galactose oxidase, central domain"/>
    <property type="match status" value="1"/>
</dbReference>
<dbReference type="InterPro" id="IPR036852">
    <property type="entry name" value="Peptidase_S8/S53_dom_sf"/>
</dbReference>
<keyword evidence="2" id="KW-0645">Protease</keyword>
<feature type="compositionally biased region" description="Basic residues" evidence="5">
    <location>
        <begin position="2198"/>
        <end position="2251"/>
    </location>
</feature>
<evidence type="ECO:0000313" key="8">
    <source>
        <dbReference type="EMBL" id="QHT05877.1"/>
    </source>
</evidence>
<dbReference type="GO" id="GO:0004252">
    <property type="term" value="F:serine-type endopeptidase activity"/>
    <property type="evidence" value="ECO:0007669"/>
    <property type="project" value="InterPro"/>
</dbReference>
<evidence type="ECO:0000259" key="6">
    <source>
        <dbReference type="Pfam" id="PF00082"/>
    </source>
</evidence>
<evidence type="ECO:0000256" key="5">
    <source>
        <dbReference type="SAM" id="MobiDB-lite"/>
    </source>
</evidence>
<dbReference type="InterPro" id="IPR011043">
    <property type="entry name" value="Gal_Oxase/kelch_b-propeller"/>
</dbReference>
<evidence type="ECO:0000256" key="1">
    <source>
        <dbReference type="ARBA" id="ARBA00011073"/>
    </source>
</evidence>
<evidence type="ECO:0000256" key="4">
    <source>
        <dbReference type="ARBA" id="ARBA00022825"/>
    </source>
</evidence>
<dbReference type="SUPFAM" id="SSF117281">
    <property type="entry name" value="Kelch motif"/>
    <property type="match status" value="1"/>
</dbReference>
<name>A0A6C0CNS7_9ZZZZ</name>
<dbReference type="InterPro" id="IPR023828">
    <property type="entry name" value="Peptidase_S8_Ser-AS"/>
</dbReference>
<dbReference type="EMBL" id="MN739460">
    <property type="protein sequence ID" value="QHT05877.1"/>
    <property type="molecule type" value="Genomic_DNA"/>
</dbReference>
<dbReference type="InterPro" id="IPR015915">
    <property type="entry name" value="Kelch-typ_b-propeller"/>
</dbReference>
<sequence>MSGITKNKKISNIERFKPDNNKMFMQGLAPTIGRSGAMSRKVKVQTRPAPEKCVIVNDEYGIIKIEYYDYTHNLENNTYGKIKFNFIPNFRWNDTYYWEYDIITVMTEENVKNERNILELQEKGPFVIGTDLPVKDLKIIINVYENKNDFTTLCKLTKNGIDGYVYIVDDKYLLNKQLFFSKAIFAYNQPDEEDKDVPWYGTSNPTGLNINVGVIDDGVVDRHKDFNGTVVNAIDWPWYIVNEEGGNFPYQQEFTYENVVNNGNLENIINGGANIPGYSHYHYNDSIAWTKTNGAWFRASTMTNAGDNTVIMFGGVDTGMVHFKGLENSHFNKNLWKFTYDENTPDNSSWSRYDNPNLTVDCILPDGITEGTGSVYINNKFTIFGGSHSIANLVLNEDMSFSGQFCEFNLSKNLWIQKDFKVEPVFFREQDSSGNIKTVSKTSNPEPRAYHKMAPIFSSEGIQNATKFVMFGGITIDEGDFFHNVDDNATWIYDSTKSSWLQLPNHIYDPSGRYLHSMAPVGDNKVVMMGGYTPEQCEFEDRFLESENNLLDTSVTFIKSKYYTDSGKPGEGSVWTCGTNGTLKVSIYFSDIMHPSRLTLKNPVGYVIPVGTIVQQYSAIDALFGISVPVVQGVLAVETKVTDTELIVKDVSGNWFRPPGDLYDGSGNILTQLNIFINGFDFGPLKHEENDCVQQNIDQDIVGEHWYDVSGCRSNSNFQMDITDKNTHLNSVSAWDPSSNWTGKHPAAAYVAGDDDYLHRVIFINGENLNDPSDNYTFDISAVDVSPFRNPSTTLKFSTNKNFTKGDEVYQGGEYLGFVKYSTKNHTQVVIDLDNEYEENINLLFDVIINDVNHGKPIESVFREGGGYPGGSFENSNFDFDMEFEYGGDIHTSKANSKYGAKRNYIGNVWTFKRTYGIGMTWGTRGTPMRGSGKYLFVSAAGKSLYRSGDGGETWEKLLHWGIDDPEWGNGIYDPSGVGGRYRHDQQFITTIDCSGSPDLGVNEGLSAHLYGSYSPVWVAGTSGLLGMGMNHGSGPWYWINPLALDKGTIWHTRQSNAYLGKPLQTDVNGQPVNQVPIYIPIPAQIDANGDDFAAEPDPVYNPQQVIGMDNVIIRIRDFRQILDENGMIKDDVRDNSWNSIPSKGGVALAFCSAGGGPTAFNNPSMNSYIWQNSQDILVAQWSPKKDSSFINHYVYFMETGVNNSMEQRHFFDHEEIQRRTVPNDSLGPDILAIDDNGMPFNIFSSDHAGEIWAVGGAWIPKEPEAVVLTLTSKGEFLDAKNFADKKGAHTWLFTYDPVVPSMSYWMDLTTFVFQENIIFLQSQVPTGSPLTPQGGGVGYLMYQPDSGSRAYIDEVSIIYTDDDTNQTTPYYKIIAKCIVGKIDSTLENSTMYIMNNTTSQGTISDISWNIGLPEVTQYPVNSNDTTKYYNPINQPKGVSPYNTYIDNTKFTYYEDGRPESRTDTLYPSTFSENEIIEWKKNNEAKLEMLEPSLGALFDCSTNFCNSSMAYLEDNKVLMFGGVKGIFPAKGVYKVEELNDAVFFSFQNPVPKSTRIQFQYGGDVILENDWPANTDFSGNITQLVPSVHLPSWTGLTPTWYIYRAGTFESFIFNYDSNNFGRSSSWQYLNNNNGPSSPPNNTDPPYFVGGDFYAETISKPGFGAYLYKGHRYGHEMAYIKQNKILCWGGISYDTDAQYNGFTTNTTPHFGGNKPENIGYNSEKSTIITVKPRVTKDYLKDDFGRIHGAYTSDQHMGWTTDTYVFNYDSTTPVNSTWTRLNIDRPGYEVTAGDNYLPGNGATHGTSVASIIGSKKDVGYQLTQKAYFDNNNNNTTHTSTTGTYGIAHNCNLIAYRAWDNSGNWPRPLSDVDFRETPLFSQDIIDRRIKIINNSWGFMTFSTGFPYKGWFVNQKGNVNEYNKIYKNYIKQAKSGVINVCAAGNSSDSESNLLAGTPLYVPEVSGCWVNVVSLDVSGGQDLWETYYTNRAGCCWPWTISALGGSGVTDGGVISASNYKGVTDPSGNILPGYKRVQGTSMAAPLVAGALAVIAERFPNLSSEEVVDRMFQTASGRIGQHIVGRKHSTLSPPIENRYYSGSLVDPSKNSPDNTKFPLTVVDVSGIFGWGFLDLQAATAPMSKTDYEDLQKFGKARRDYIRSEMIETLKTDQGAKYLSGLSTDVSGSVRLIYPSPATAPPDGLGRRRRKRRRNGRRRRRRGRRNGRRRRRRGRRRRRPRRRRGRRRPRRRKRKRRRGRRYSDIRLKNNIHRIGYSPSKIPIYTFTYKYDQKNIKYRGTIAQDLIKMGREDSVFIAEDGHYVVDYDTIDVTYIRI</sequence>
<dbReference type="InterPro" id="IPR023827">
    <property type="entry name" value="Peptidase_S8_Asp-AS"/>
</dbReference>
<dbReference type="Gene3D" id="2.120.10.80">
    <property type="entry name" value="Kelch-type beta propeller"/>
    <property type="match status" value="1"/>
</dbReference>
<reference evidence="8" key="1">
    <citation type="journal article" date="2020" name="Nature">
        <title>Giant virus diversity and host interactions through global metagenomics.</title>
        <authorList>
            <person name="Schulz F."/>
            <person name="Roux S."/>
            <person name="Paez-Espino D."/>
            <person name="Jungbluth S."/>
            <person name="Walsh D.A."/>
            <person name="Denef V.J."/>
            <person name="McMahon K.D."/>
            <person name="Konstantinidis K.T."/>
            <person name="Eloe-Fadrosh E.A."/>
            <person name="Kyrpides N.C."/>
            <person name="Woyke T."/>
        </authorList>
    </citation>
    <scope>NUCLEOTIDE SEQUENCE</scope>
    <source>
        <strain evidence="8">GVMAG-M-3300021425-14</strain>
    </source>
</reference>
<dbReference type="Pfam" id="PF13884">
    <property type="entry name" value="Peptidase_S74"/>
    <property type="match status" value="1"/>
</dbReference>
<dbReference type="GO" id="GO:0006508">
    <property type="term" value="P:proteolysis"/>
    <property type="evidence" value="ECO:0007669"/>
    <property type="project" value="UniProtKB-KW"/>
</dbReference>
<dbReference type="PROSITE" id="PS51892">
    <property type="entry name" value="SUBTILASE"/>
    <property type="match status" value="1"/>
</dbReference>
<dbReference type="InterPro" id="IPR000209">
    <property type="entry name" value="Peptidase_S8/S53_dom"/>
</dbReference>
<dbReference type="SUPFAM" id="SSF52743">
    <property type="entry name" value="Subtilisin-like"/>
    <property type="match status" value="1"/>
</dbReference>
<organism evidence="8">
    <name type="scientific">viral metagenome</name>
    <dbReference type="NCBI Taxonomy" id="1070528"/>
    <lineage>
        <taxon>unclassified sequences</taxon>
        <taxon>metagenomes</taxon>
        <taxon>organismal metagenomes</taxon>
    </lineage>
</organism>
<evidence type="ECO:0000256" key="3">
    <source>
        <dbReference type="ARBA" id="ARBA00022801"/>
    </source>
</evidence>
<dbReference type="PROSITE" id="PS00138">
    <property type="entry name" value="SUBTILASE_SER"/>
    <property type="match status" value="1"/>
</dbReference>
<dbReference type="InterPro" id="IPR030392">
    <property type="entry name" value="S74_ICA"/>
</dbReference>
<keyword evidence="4" id="KW-0720">Serine protease</keyword>
<dbReference type="PANTHER" id="PTHR43806:SF11">
    <property type="entry name" value="CEREVISIN-RELATED"/>
    <property type="match status" value="1"/>
</dbReference>
<dbReference type="Pfam" id="PF00082">
    <property type="entry name" value="Peptidase_S8"/>
    <property type="match status" value="1"/>
</dbReference>
<protein>
    <submittedName>
        <fullName evidence="8">Uncharacterized protein</fullName>
    </submittedName>
</protein>
<feature type="domain" description="Peptidase S8/S53" evidence="6">
    <location>
        <begin position="1790"/>
        <end position="2076"/>
    </location>
</feature>
<dbReference type="PROSITE" id="PS00136">
    <property type="entry name" value="SUBTILASE_ASP"/>
    <property type="match status" value="1"/>
</dbReference>
<dbReference type="InterPro" id="IPR050131">
    <property type="entry name" value="Peptidase_S8_subtilisin-like"/>
</dbReference>
<feature type="region of interest" description="Disordered" evidence="5">
    <location>
        <begin position="2183"/>
        <end position="2255"/>
    </location>
</feature>
<proteinExistence type="inferred from homology"/>
<keyword evidence="3" id="KW-0378">Hydrolase</keyword>
<evidence type="ECO:0000256" key="2">
    <source>
        <dbReference type="ARBA" id="ARBA00022670"/>
    </source>
</evidence>
<dbReference type="PANTHER" id="PTHR43806">
    <property type="entry name" value="PEPTIDASE S8"/>
    <property type="match status" value="1"/>
</dbReference>
<dbReference type="Gene3D" id="3.40.50.200">
    <property type="entry name" value="Peptidase S8/S53 domain"/>
    <property type="match status" value="1"/>
</dbReference>
<evidence type="ECO:0000259" key="7">
    <source>
        <dbReference type="Pfam" id="PF13884"/>
    </source>
</evidence>
<comment type="similarity">
    <text evidence="1">Belongs to the peptidase S8 family.</text>
</comment>